<sequence>TDATIHVHIAKIIEREYARKDNRNGKTYILPSDLGVALVEGYDSIGFDKSLSKPFLRREMESKLKMVCEGRQQKEDVVKDSLSMYKDMYIKTNENVQKLIQLENRPNPVNHVHPVQPIRRPFQPFAVG</sequence>
<reference evidence="1" key="1">
    <citation type="submission" date="2021-06" db="EMBL/GenBank/DDBJ databases">
        <authorList>
            <person name="Kallberg Y."/>
            <person name="Tangrot J."/>
            <person name="Rosling A."/>
        </authorList>
    </citation>
    <scope>NUCLEOTIDE SEQUENCE</scope>
    <source>
        <strain evidence="1">MA461A</strain>
    </source>
</reference>
<comment type="caution">
    <text evidence="1">The sequence shown here is derived from an EMBL/GenBank/DDBJ whole genome shotgun (WGS) entry which is preliminary data.</text>
</comment>
<feature type="non-terminal residue" evidence="1">
    <location>
        <position position="128"/>
    </location>
</feature>
<dbReference type="EMBL" id="CAJVQC010139327">
    <property type="protein sequence ID" value="CAG8843664.1"/>
    <property type="molecule type" value="Genomic_DNA"/>
</dbReference>
<proteinExistence type="predicted"/>
<accession>A0ACA9SNP4</accession>
<name>A0ACA9SNP4_9GLOM</name>
<evidence type="ECO:0000313" key="2">
    <source>
        <dbReference type="Proteomes" id="UP000789920"/>
    </source>
</evidence>
<dbReference type="Proteomes" id="UP000789920">
    <property type="component" value="Unassembled WGS sequence"/>
</dbReference>
<feature type="non-terminal residue" evidence="1">
    <location>
        <position position="1"/>
    </location>
</feature>
<protein>
    <submittedName>
        <fullName evidence="1">21095_t:CDS:1</fullName>
    </submittedName>
</protein>
<keyword evidence="2" id="KW-1185">Reference proteome</keyword>
<evidence type="ECO:0000313" key="1">
    <source>
        <dbReference type="EMBL" id="CAG8843664.1"/>
    </source>
</evidence>
<organism evidence="1 2">
    <name type="scientific">Racocetra persica</name>
    <dbReference type="NCBI Taxonomy" id="160502"/>
    <lineage>
        <taxon>Eukaryota</taxon>
        <taxon>Fungi</taxon>
        <taxon>Fungi incertae sedis</taxon>
        <taxon>Mucoromycota</taxon>
        <taxon>Glomeromycotina</taxon>
        <taxon>Glomeromycetes</taxon>
        <taxon>Diversisporales</taxon>
        <taxon>Gigasporaceae</taxon>
        <taxon>Racocetra</taxon>
    </lineage>
</organism>
<gene>
    <name evidence="1" type="ORF">RPERSI_LOCUS32868</name>
</gene>